<dbReference type="EMBL" id="BOMY01000060">
    <property type="protein sequence ID" value="GIF26398.1"/>
    <property type="molecule type" value="Genomic_DNA"/>
</dbReference>
<keyword evidence="2" id="KW-1185">Reference proteome</keyword>
<accession>A0A919NXX8</accession>
<dbReference type="Proteomes" id="UP000623608">
    <property type="component" value="Unassembled WGS sequence"/>
</dbReference>
<sequence>METTYPVEAPTLESAHEALRRLYGPHTEDLWKTLLFSAGLTGAETDPGSFGRMVVSMQAADGVTGLCGRSLAMRAAAFKRLAALPPSDDVVVVRAAGEGA</sequence>
<organism evidence="1 2">
    <name type="scientific">Paractinoplanes tereljensis</name>
    <dbReference type="NCBI Taxonomy" id="571912"/>
    <lineage>
        <taxon>Bacteria</taxon>
        <taxon>Bacillati</taxon>
        <taxon>Actinomycetota</taxon>
        <taxon>Actinomycetes</taxon>
        <taxon>Micromonosporales</taxon>
        <taxon>Micromonosporaceae</taxon>
        <taxon>Paractinoplanes</taxon>
    </lineage>
</organism>
<gene>
    <name evidence="1" type="ORF">Ate02nite_91280</name>
</gene>
<name>A0A919NXX8_9ACTN</name>
<dbReference type="AlphaFoldDB" id="A0A919NXX8"/>
<reference evidence="1" key="1">
    <citation type="submission" date="2021-01" db="EMBL/GenBank/DDBJ databases">
        <title>Whole genome shotgun sequence of Actinoplanes tereljensis NBRC 105297.</title>
        <authorList>
            <person name="Komaki H."/>
            <person name="Tamura T."/>
        </authorList>
    </citation>
    <scope>NUCLEOTIDE SEQUENCE</scope>
    <source>
        <strain evidence="1">NBRC 105297</strain>
    </source>
</reference>
<evidence type="ECO:0000313" key="1">
    <source>
        <dbReference type="EMBL" id="GIF26398.1"/>
    </source>
</evidence>
<proteinExistence type="predicted"/>
<comment type="caution">
    <text evidence="1">The sequence shown here is derived from an EMBL/GenBank/DDBJ whole genome shotgun (WGS) entry which is preliminary data.</text>
</comment>
<evidence type="ECO:0000313" key="2">
    <source>
        <dbReference type="Proteomes" id="UP000623608"/>
    </source>
</evidence>
<protein>
    <submittedName>
        <fullName evidence="1">Uncharacterized protein</fullName>
    </submittedName>
</protein>